<accession>A0A9P7YFE8</accession>
<dbReference type="OrthoDB" id="7773036at2759"/>
<dbReference type="InterPro" id="IPR050147">
    <property type="entry name" value="Ser/Thr_Dehydratase"/>
</dbReference>
<evidence type="ECO:0000256" key="6">
    <source>
        <dbReference type="ARBA" id="ARBA00022432"/>
    </source>
</evidence>
<evidence type="ECO:0000256" key="8">
    <source>
        <dbReference type="ARBA" id="ARBA00022898"/>
    </source>
</evidence>
<protein>
    <recommendedName>
        <fullName evidence="5">L-serine ammonia-lyase</fullName>
        <ecNumber evidence="5">4.3.1.17</ecNumber>
    </recommendedName>
</protein>
<dbReference type="Gene3D" id="3.40.50.1100">
    <property type="match status" value="2"/>
</dbReference>
<evidence type="ECO:0000256" key="7">
    <source>
        <dbReference type="ARBA" id="ARBA00022490"/>
    </source>
</evidence>
<proteinExistence type="inferred from homology"/>
<keyword evidence="7" id="KW-0963">Cytoplasm</keyword>
<comment type="subcellular location">
    <subcellularLocation>
        <location evidence="2">Cytoplasm</location>
    </subcellularLocation>
</comment>
<comment type="catalytic activity">
    <reaction evidence="10">
        <text>L-serine = pyruvate + NH4(+)</text>
        <dbReference type="Rhea" id="RHEA:19169"/>
        <dbReference type="ChEBI" id="CHEBI:15361"/>
        <dbReference type="ChEBI" id="CHEBI:28938"/>
        <dbReference type="ChEBI" id="CHEBI:33384"/>
        <dbReference type="EC" id="4.3.1.17"/>
    </reaction>
</comment>
<comment type="similarity">
    <text evidence="4">Belongs to the serine/threonine dehydratase family.</text>
</comment>
<gene>
    <name evidence="12" type="ORF">BJ875DRAFT_505840</name>
</gene>
<dbReference type="InterPro" id="IPR001926">
    <property type="entry name" value="TrpB-like_PALP"/>
</dbReference>
<dbReference type="EC" id="4.3.1.17" evidence="5"/>
<dbReference type="GO" id="GO:0003941">
    <property type="term" value="F:L-serine ammonia-lyase activity"/>
    <property type="evidence" value="ECO:0007669"/>
    <property type="project" value="UniProtKB-EC"/>
</dbReference>
<evidence type="ECO:0000259" key="11">
    <source>
        <dbReference type="Pfam" id="PF00291"/>
    </source>
</evidence>
<dbReference type="PROSITE" id="PS00165">
    <property type="entry name" value="DEHYDRATASE_SER_THR"/>
    <property type="match status" value="1"/>
</dbReference>
<dbReference type="Pfam" id="PF00291">
    <property type="entry name" value="PALP"/>
    <property type="match status" value="1"/>
</dbReference>
<dbReference type="EMBL" id="MU251535">
    <property type="protein sequence ID" value="KAG9232689.1"/>
    <property type="molecule type" value="Genomic_DNA"/>
</dbReference>
<dbReference type="GO" id="GO:0005737">
    <property type="term" value="C:cytoplasm"/>
    <property type="evidence" value="ECO:0007669"/>
    <property type="project" value="UniProtKB-SubCell"/>
</dbReference>
<feature type="domain" description="Tryptophan synthase beta chain-like PALP" evidence="11">
    <location>
        <begin position="17"/>
        <end position="336"/>
    </location>
</feature>
<dbReference type="GO" id="GO:0004794">
    <property type="term" value="F:threonine deaminase activity"/>
    <property type="evidence" value="ECO:0007669"/>
    <property type="project" value="TreeGrafter"/>
</dbReference>
<keyword evidence="8" id="KW-0663">Pyridoxal phosphate</keyword>
<dbReference type="GO" id="GO:0006094">
    <property type="term" value="P:gluconeogenesis"/>
    <property type="evidence" value="ECO:0007669"/>
    <property type="project" value="UniProtKB-KW"/>
</dbReference>
<keyword evidence="13" id="KW-1185">Reference proteome</keyword>
<organism evidence="12 13">
    <name type="scientific">Amylocarpus encephaloides</name>
    <dbReference type="NCBI Taxonomy" id="45428"/>
    <lineage>
        <taxon>Eukaryota</taxon>
        <taxon>Fungi</taxon>
        <taxon>Dikarya</taxon>
        <taxon>Ascomycota</taxon>
        <taxon>Pezizomycotina</taxon>
        <taxon>Leotiomycetes</taxon>
        <taxon>Helotiales</taxon>
        <taxon>Helotiales incertae sedis</taxon>
        <taxon>Amylocarpus</taxon>
    </lineage>
</organism>
<evidence type="ECO:0000313" key="13">
    <source>
        <dbReference type="Proteomes" id="UP000824998"/>
    </source>
</evidence>
<reference evidence="12" key="1">
    <citation type="journal article" date="2021" name="IMA Fungus">
        <title>Genomic characterization of three marine fungi, including Emericellopsis atlantica sp. nov. with signatures of a generalist lifestyle and marine biomass degradation.</title>
        <authorList>
            <person name="Hagestad O.C."/>
            <person name="Hou L."/>
            <person name="Andersen J.H."/>
            <person name="Hansen E.H."/>
            <person name="Altermark B."/>
            <person name="Li C."/>
            <person name="Kuhnert E."/>
            <person name="Cox R.J."/>
            <person name="Crous P.W."/>
            <person name="Spatafora J.W."/>
            <person name="Lail K."/>
            <person name="Amirebrahimi M."/>
            <person name="Lipzen A."/>
            <person name="Pangilinan J."/>
            <person name="Andreopoulos W."/>
            <person name="Hayes R.D."/>
            <person name="Ng V."/>
            <person name="Grigoriev I.V."/>
            <person name="Jackson S.A."/>
            <person name="Sutton T.D.S."/>
            <person name="Dobson A.D.W."/>
            <person name="Rama T."/>
        </authorList>
    </citation>
    <scope>NUCLEOTIDE SEQUENCE</scope>
    <source>
        <strain evidence="12">TRa018bII</strain>
    </source>
</reference>
<evidence type="ECO:0000256" key="1">
    <source>
        <dbReference type="ARBA" id="ARBA00001933"/>
    </source>
</evidence>
<sequence>MGSIGEYPPPTPQTWVETPLFRSTPLSRYAGCNIYLKLETLQPSSSFKSRGIGNLMTRALLSYPPSTPLHFYCSSGGNAGLACATAALSLRRPSTIVVPETTSQFMVEKLRSLCPDVRQTGAGWVEADQYLRGLMNEGNEGGVGVYVPPFDDERIWEGNSTVVDEIESQMSPFGGYDAIVCSVGGGGLFAGIMQGLEKYDRLSPFTSPTTSTSKNNVKVLAVETHGTASLSLSLQNASLSRLPKISSIATSLGAPQVAARAFELASKYQSNVESVVLSDAEAAMGSVCFADDERVLVEAACGVSVATGYNGCIRERFGECSDREFAGKNVVVVVCGGSNVSLGVLEKYRGAYMGDEGVLGGVR</sequence>
<dbReference type="PANTHER" id="PTHR48078">
    <property type="entry name" value="THREONINE DEHYDRATASE, MITOCHONDRIAL-RELATED"/>
    <property type="match status" value="1"/>
</dbReference>
<keyword evidence="9" id="KW-0456">Lyase</keyword>
<evidence type="ECO:0000256" key="3">
    <source>
        <dbReference type="ARBA" id="ARBA00004742"/>
    </source>
</evidence>
<dbReference type="GO" id="GO:0006565">
    <property type="term" value="P:L-serine catabolic process"/>
    <property type="evidence" value="ECO:0007669"/>
    <property type="project" value="TreeGrafter"/>
</dbReference>
<dbReference type="GO" id="GO:0006567">
    <property type="term" value="P:L-threonine catabolic process"/>
    <property type="evidence" value="ECO:0007669"/>
    <property type="project" value="TreeGrafter"/>
</dbReference>
<evidence type="ECO:0000256" key="10">
    <source>
        <dbReference type="ARBA" id="ARBA00049406"/>
    </source>
</evidence>
<comment type="pathway">
    <text evidence="3">Carbohydrate biosynthesis; gluconeogenesis.</text>
</comment>
<comment type="caution">
    <text evidence="12">The sequence shown here is derived from an EMBL/GenBank/DDBJ whole genome shotgun (WGS) entry which is preliminary data.</text>
</comment>
<evidence type="ECO:0000256" key="2">
    <source>
        <dbReference type="ARBA" id="ARBA00004496"/>
    </source>
</evidence>
<evidence type="ECO:0000313" key="12">
    <source>
        <dbReference type="EMBL" id="KAG9232689.1"/>
    </source>
</evidence>
<keyword evidence="6" id="KW-0312">Gluconeogenesis</keyword>
<evidence type="ECO:0000256" key="9">
    <source>
        <dbReference type="ARBA" id="ARBA00023239"/>
    </source>
</evidence>
<comment type="cofactor">
    <cofactor evidence="1">
        <name>pyridoxal 5'-phosphate</name>
        <dbReference type="ChEBI" id="CHEBI:597326"/>
    </cofactor>
</comment>
<evidence type="ECO:0000256" key="4">
    <source>
        <dbReference type="ARBA" id="ARBA00010869"/>
    </source>
</evidence>
<name>A0A9P7YFE8_9HELO</name>
<dbReference type="InterPro" id="IPR036052">
    <property type="entry name" value="TrpB-like_PALP_sf"/>
</dbReference>
<dbReference type="GO" id="GO:0009097">
    <property type="term" value="P:isoleucine biosynthetic process"/>
    <property type="evidence" value="ECO:0007669"/>
    <property type="project" value="TreeGrafter"/>
</dbReference>
<dbReference type="FunFam" id="3.40.50.1100:FF:000040">
    <property type="entry name" value="L-serine dehydratase, putative"/>
    <property type="match status" value="1"/>
</dbReference>
<dbReference type="InterPro" id="IPR000634">
    <property type="entry name" value="Ser/Thr_deHydtase_PyrdxlP-BS"/>
</dbReference>
<dbReference type="AlphaFoldDB" id="A0A9P7YFE8"/>
<dbReference type="GO" id="GO:0030170">
    <property type="term" value="F:pyridoxal phosphate binding"/>
    <property type="evidence" value="ECO:0007669"/>
    <property type="project" value="InterPro"/>
</dbReference>
<dbReference type="Proteomes" id="UP000824998">
    <property type="component" value="Unassembled WGS sequence"/>
</dbReference>
<dbReference type="SUPFAM" id="SSF53686">
    <property type="entry name" value="Tryptophan synthase beta subunit-like PLP-dependent enzymes"/>
    <property type="match status" value="1"/>
</dbReference>
<dbReference type="PANTHER" id="PTHR48078:SF2">
    <property type="entry name" value="CATABOLIC L-SERINE_THREONINE DEHYDRATASE"/>
    <property type="match status" value="1"/>
</dbReference>
<evidence type="ECO:0000256" key="5">
    <source>
        <dbReference type="ARBA" id="ARBA00012093"/>
    </source>
</evidence>